<accession>A0A6S6UFV9</accession>
<dbReference type="GO" id="GO:0006465">
    <property type="term" value="P:signal peptide processing"/>
    <property type="evidence" value="ECO:0007669"/>
    <property type="project" value="InterPro"/>
</dbReference>
<dbReference type="SUPFAM" id="SSF51306">
    <property type="entry name" value="LexA/Signal peptidase"/>
    <property type="match status" value="1"/>
</dbReference>
<dbReference type="GO" id="GO:0004252">
    <property type="term" value="F:serine-type endopeptidase activity"/>
    <property type="evidence" value="ECO:0007669"/>
    <property type="project" value="InterPro"/>
</dbReference>
<dbReference type="InterPro" id="IPR019533">
    <property type="entry name" value="Peptidase_S26"/>
</dbReference>
<protein>
    <recommendedName>
        <fullName evidence="1">Peptidase S26 domain-containing protein</fullName>
    </recommendedName>
</protein>
<dbReference type="EMBL" id="CACVAS010000167">
    <property type="protein sequence ID" value="CAA6827897.1"/>
    <property type="molecule type" value="Genomic_DNA"/>
</dbReference>
<organism evidence="2">
    <name type="scientific">uncultured Sulfurovum sp</name>
    <dbReference type="NCBI Taxonomy" id="269237"/>
    <lineage>
        <taxon>Bacteria</taxon>
        <taxon>Pseudomonadati</taxon>
        <taxon>Campylobacterota</taxon>
        <taxon>Epsilonproteobacteria</taxon>
        <taxon>Campylobacterales</taxon>
        <taxon>Sulfurovaceae</taxon>
        <taxon>Sulfurovum</taxon>
        <taxon>environmental samples</taxon>
    </lineage>
</organism>
<name>A0A6S6UFV9_9BACT</name>
<feature type="domain" description="Peptidase S26" evidence="1">
    <location>
        <begin position="6"/>
        <end position="39"/>
    </location>
</feature>
<reference evidence="2" key="1">
    <citation type="submission" date="2020-01" db="EMBL/GenBank/DDBJ databases">
        <authorList>
            <person name="Meier V. D."/>
            <person name="Meier V D."/>
        </authorList>
    </citation>
    <scope>NUCLEOTIDE SEQUENCE</scope>
    <source>
        <strain evidence="2">HLG_WM_MAG_01</strain>
    </source>
</reference>
<feature type="non-terminal residue" evidence="2">
    <location>
        <position position="1"/>
    </location>
</feature>
<dbReference type="Pfam" id="PF10502">
    <property type="entry name" value="Peptidase_S26"/>
    <property type="match status" value="1"/>
</dbReference>
<sequence length="47" mass="5450">SNETNITIAKGYMFLLSDYHELSFDSRYIGVVEINKTISLMKPSYLF</sequence>
<evidence type="ECO:0000259" key="1">
    <source>
        <dbReference type="Pfam" id="PF10502"/>
    </source>
</evidence>
<dbReference type="InterPro" id="IPR036286">
    <property type="entry name" value="LexA/Signal_pep-like_sf"/>
</dbReference>
<gene>
    <name evidence="2" type="ORF">HELGO_WM67189</name>
</gene>
<evidence type="ECO:0000313" key="2">
    <source>
        <dbReference type="EMBL" id="CAA6827897.1"/>
    </source>
</evidence>
<dbReference type="AlphaFoldDB" id="A0A6S6UFV9"/>
<dbReference type="Gene3D" id="2.10.109.10">
    <property type="entry name" value="Umud Fragment, subunit A"/>
    <property type="match status" value="1"/>
</dbReference>
<proteinExistence type="predicted"/>